<feature type="repeat" description="PPR" evidence="2">
    <location>
        <begin position="394"/>
        <end position="428"/>
    </location>
</feature>
<evidence type="ECO:0000313" key="4">
    <source>
        <dbReference type="Proteomes" id="UP001141552"/>
    </source>
</evidence>
<dbReference type="InterPro" id="IPR011990">
    <property type="entry name" value="TPR-like_helical_dom_sf"/>
</dbReference>
<evidence type="ECO:0000256" key="1">
    <source>
        <dbReference type="ARBA" id="ARBA00022737"/>
    </source>
</evidence>
<gene>
    <name evidence="3" type="ORF">Tsubulata_037271</name>
</gene>
<keyword evidence="4" id="KW-1185">Reference proteome</keyword>
<dbReference type="EMBL" id="JAKUCV010007630">
    <property type="protein sequence ID" value="KAJ4822628.1"/>
    <property type="molecule type" value="Genomic_DNA"/>
</dbReference>
<dbReference type="InterPro" id="IPR046960">
    <property type="entry name" value="PPR_At4g14850-like_plant"/>
</dbReference>
<protein>
    <recommendedName>
        <fullName evidence="5">Pentacotripeptide-repeat region of PRORP domain-containing protein</fullName>
    </recommendedName>
</protein>
<dbReference type="Proteomes" id="UP001141552">
    <property type="component" value="Unassembled WGS sequence"/>
</dbReference>
<dbReference type="FunFam" id="1.25.40.10:FF:000627">
    <property type="entry name" value="Pentatricopeptide repeat-containing protein"/>
    <property type="match status" value="1"/>
</dbReference>
<dbReference type="Pfam" id="PF13041">
    <property type="entry name" value="PPR_2"/>
    <property type="match status" value="3"/>
</dbReference>
<feature type="repeat" description="PPR" evidence="2">
    <location>
        <begin position="293"/>
        <end position="327"/>
    </location>
</feature>
<reference evidence="3" key="1">
    <citation type="submission" date="2022-02" db="EMBL/GenBank/DDBJ databases">
        <authorList>
            <person name="Henning P.M."/>
            <person name="McCubbin A.G."/>
            <person name="Shore J.S."/>
        </authorList>
    </citation>
    <scope>NUCLEOTIDE SEQUENCE</scope>
    <source>
        <strain evidence="3">F60SS</strain>
        <tissue evidence="3">Leaves</tissue>
    </source>
</reference>
<dbReference type="OrthoDB" id="185373at2759"/>
<dbReference type="PANTHER" id="PTHR47926">
    <property type="entry name" value="PENTATRICOPEPTIDE REPEAT-CONTAINING PROTEIN"/>
    <property type="match status" value="1"/>
</dbReference>
<dbReference type="AlphaFoldDB" id="A0A9Q0IZ69"/>
<dbReference type="GO" id="GO:0009451">
    <property type="term" value="P:RNA modification"/>
    <property type="evidence" value="ECO:0007669"/>
    <property type="project" value="InterPro"/>
</dbReference>
<reference evidence="3" key="2">
    <citation type="journal article" date="2023" name="Plants (Basel)">
        <title>Annotation of the Turnera subulata (Passifloraceae) Draft Genome Reveals the S-Locus Evolved after the Divergence of Turneroideae from Passifloroideae in a Stepwise Manner.</title>
        <authorList>
            <person name="Henning P.M."/>
            <person name="Roalson E.H."/>
            <person name="Mir W."/>
            <person name="McCubbin A.G."/>
            <person name="Shore J.S."/>
        </authorList>
    </citation>
    <scope>NUCLEOTIDE SEQUENCE</scope>
    <source>
        <tissue evidence="3">Leaves</tissue>
    </source>
</reference>
<evidence type="ECO:0000313" key="3">
    <source>
        <dbReference type="EMBL" id="KAJ4822628.1"/>
    </source>
</evidence>
<dbReference type="FunFam" id="1.25.40.10:FF:000344">
    <property type="entry name" value="Pentatricopeptide repeat-containing protein"/>
    <property type="match status" value="1"/>
</dbReference>
<evidence type="ECO:0008006" key="5">
    <source>
        <dbReference type="Google" id="ProtNLM"/>
    </source>
</evidence>
<feature type="repeat" description="PPR" evidence="2">
    <location>
        <begin position="258"/>
        <end position="292"/>
    </location>
</feature>
<feature type="repeat" description="PPR" evidence="2">
    <location>
        <begin position="227"/>
        <end position="257"/>
    </location>
</feature>
<accession>A0A9Q0IZ69</accession>
<name>A0A9Q0IZ69_9ROSI</name>
<organism evidence="3 4">
    <name type="scientific">Turnera subulata</name>
    <dbReference type="NCBI Taxonomy" id="218843"/>
    <lineage>
        <taxon>Eukaryota</taxon>
        <taxon>Viridiplantae</taxon>
        <taxon>Streptophyta</taxon>
        <taxon>Embryophyta</taxon>
        <taxon>Tracheophyta</taxon>
        <taxon>Spermatophyta</taxon>
        <taxon>Magnoliopsida</taxon>
        <taxon>eudicotyledons</taxon>
        <taxon>Gunneridae</taxon>
        <taxon>Pentapetalae</taxon>
        <taxon>rosids</taxon>
        <taxon>fabids</taxon>
        <taxon>Malpighiales</taxon>
        <taxon>Passifloraceae</taxon>
        <taxon>Turnera</taxon>
    </lineage>
</organism>
<evidence type="ECO:0000256" key="2">
    <source>
        <dbReference type="PROSITE-ProRule" id="PRU00708"/>
    </source>
</evidence>
<dbReference type="PANTHER" id="PTHR47926:SF533">
    <property type="entry name" value="DYW DOMAIN-CONTAINING PROTEIN"/>
    <property type="match status" value="1"/>
</dbReference>
<dbReference type="GO" id="GO:0003723">
    <property type="term" value="F:RNA binding"/>
    <property type="evidence" value="ECO:0007669"/>
    <property type="project" value="InterPro"/>
</dbReference>
<keyword evidence="1" id="KW-0677">Repeat</keyword>
<comment type="caution">
    <text evidence="3">The sequence shown here is derived from an EMBL/GenBank/DDBJ whole genome shotgun (WGS) entry which is preliminary data.</text>
</comment>
<proteinExistence type="predicted"/>
<dbReference type="Gene3D" id="1.25.40.10">
    <property type="entry name" value="Tetratricopeptide repeat domain"/>
    <property type="match status" value="3"/>
</dbReference>
<dbReference type="InterPro" id="IPR002885">
    <property type="entry name" value="PPR_rpt"/>
</dbReference>
<dbReference type="NCBIfam" id="TIGR00756">
    <property type="entry name" value="PPR"/>
    <property type="match status" value="5"/>
</dbReference>
<dbReference type="PROSITE" id="PS51375">
    <property type="entry name" value="PPR"/>
    <property type="match status" value="5"/>
</dbReference>
<dbReference type="Pfam" id="PF01535">
    <property type="entry name" value="PPR"/>
    <property type="match status" value="2"/>
</dbReference>
<feature type="repeat" description="PPR" evidence="2">
    <location>
        <begin position="157"/>
        <end position="191"/>
    </location>
</feature>
<sequence length="519" mass="58417">MPPSSSRVILRGLSISQIQRCIPKWWKQSPKELGVESNHPIVELGTTNNESMLDILLNSLKDFTKQGHLSKAFKVFSQIQLHGFSTGDDVIEHSISSLVLSCSNLKSFMQGKQLHAQIISLGFDQHPILVPRLVTFYSSFNILSDAHTALEQSSVMQPLPWNILISSYVENELFEEALSAYKKMVSKGIRPDNFTYPSVLKACSATWNLSFGKEVHKSIDASGSRWNLFVHNSLVSMYGKLGELDVAQRLFDSMMERDSVSWNAMINGYASKGMWKETFELFEKMRVEAVEVNILTWNTLIGLCMKIGNFKGALELLSQMRRCGLHLDAVAMSNGLGACSHIGAIKLGTEIHGSAIRGCCDGIDNVRNALITMYCRCKDLRHANTLFQSIEVKSMINWNSMLSGYCHMDCFEEASILFRKMMLSGITPNYVTIASILPLCAREAKLRHGKEIHCYIVRREEFKDYLLLWNALVDMYTRSKGNASEICLLLDGLTEQMKDSHFDAVKPFCSEDGLLEDID</sequence>